<dbReference type="Proteomes" id="UP001164965">
    <property type="component" value="Plasmid unnamed1"/>
</dbReference>
<keyword evidence="1" id="KW-0472">Membrane</keyword>
<evidence type="ECO:0008006" key="4">
    <source>
        <dbReference type="Google" id="ProtNLM"/>
    </source>
</evidence>
<sequence length="139" mass="14567">MPFKEKSTLAMTTILVLVFGGYFTIVMGRVSRSPGRDVAWVGLMVTVVVILVVLAAAAHAVIAISAPSQAGHEDERDRSFERRGAQVCGYVLATGIVGGLTLAMVDAPTFWIAQALLAALVLGEVAKGATVVAQYHRGA</sequence>
<evidence type="ECO:0000313" key="2">
    <source>
        <dbReference type="EMBL" id="UZJ26830.1"/>
    </source>
</evidence>
<evidence type="ECO:0000256" key="1">
    <source>
        <dbReference type="SAM" id="Phobius"/>
    </source>
</evidence>
<evidence type="ECO:0000313" key="3">
    <source>
        <dbReference type="Proteomes" id="UP001164965"/>
    </source>
</evidence>
<feature type="transmembrane region" description="Helical" evidence="1">
    <location>
        <begin position="111"/>
        <end position="133"/>
    </location>
</feature>
<dbReference type="EMBL" id="CP110616">
    <property type="protein sequence ID" value="UZJ26830.1"/>
    <property type="molecule type" value="Genomic_DNA"/>
</dbReference>
<geneLocation type="plasmid" evidence="2 3">
    <name>unnamed1</name>
</geneLocation>
<feature type="transmembrane region" description="Helical" evidence="1">
    <location>
        <begin position="39"/>
        <end position="66"/>
    </location>
</feature>
<feature type="transmembrane region" description="Helical" evidence="1">
    <location>
        <begin position="87"/>
        <end position="105"/>
    </location>
</feature>
<reference evidence="2" key="1">
    <citation type="submission" date="2022-10" db="EMBL/GenBank/DDBJ databases">
        <title>Rhodococcus sp.75.</title>
        <authorList>
            <person name="Sun M."/>
        </authorList>
    </citation>
    <scope>NUCLEOTIDE SEQUENCE</scope>
    <source>
        <strain evidence="2">75</strain>
        <plasmid evidence="2">unnamed1</plasmid>
    </source>
</reference>
<gene>
    <name evidence="2" type="ORF">RHODO2019_18275</name>
</gene>
<keyword evidence="1" id="KW-0812">Transmembrane</keyword>
<organism evidence="2 3">
    <name type="scientific">Rhodococcus antarcticus</name>
    <dbReference type="NCBI Taxonomy" id="2987751"/>
    <lineage>
        <taxon>Bacteria</taxon>
        <taxon>Bacillati</taxon>
        <taxon>Actinomycetota</taxon>
        <taxon>Actinomycetes</taxon>
        <taxon>Mycobacteriales</taxon>
        <taxon>Nocardiaceae</taxon>
        <taxon>Rhodococcus</taxon>
    </lineage>
</organism>
<keyword evidence="3" id="KW-1185">Reference proteome</keyword>
<feature type="transmembrane region" description="Helical" evidence="1">
    <location>
        <begin position="7"/>
        <end position="27"/>
    </location>
</feature>
<accession>A0ABY6P563</accession>
<name>A0ABY6P563_9NOCA</name>
<keyword evidence="1" id="KW-1133">Transmembrane helix</keyword>
<dbReference type="RefSeq" id="WP_265384934.1">
    <property type="nucleotide sequence ID" value="NZ_CP110616.1"/>
</dbReference>
<keyword evidence="2" id="KW-0614">Plasmid</keyword>
<protein>
    <recommendedName>
        <fullName evidence="4">DUF2178 domain-containing protein</fullName>
    </recommendedName>
</protein>
<proteinExistence type="predicted"/>